<dbReference type="SMART" id="SM00828">
    <property type="entry name" value="PKS_MT"/>
    <property type="match status" value="1"/>
</dbReference>
<keyword evidence="5" id="KW-1185">Reference proteome</keyword>
<keyword evidence="1 4" id="KW-0489">Methyltransferase</keyword>
<comment type="caution">
    <text evidence="4">The sequence shown here is derived from an EMBL/GenBank/DDBJ whole genome shotgun (WGS) entry which is preliminary data.</text>
</comment>
<dbReference type="Pfam" id="PF13649">
    <property type="entry name" value="Methyltransf_25"/>
    <property type="match status" value="1"/>
</dbReference>
<reference evidence="5" key="1">
    <citation type="journal article" date="2019" name="Int. J. Syst. Evol. Microbiol.">
        <title>The Global Catalogue of Microorganisms (GCM) 10K type strain sequencing project: providing services to taxonomists for standard genome sequencing and annotation.</title>
        <authorList>
            <consortium name="The Broad Institute Genomics Platform"/>
            <consortium name="The Broad Institute Genome Sequencing Center for Infectious Disease"/>
            <person name="Wu L."/>
            <person name="Ma J."/>
        </authorList>
    </citation>
    <scope>NUCLEOTIDE SEQUENCE [LARGE SCALE GENOMIC DNA]</scope>
    <source>
        <strain evidence="5">DT72</strain>
    </source>
</reference>
<organism evidence="4 5">
    <name type="scientific">Rhodococcus gannanensis</name>
    <dbReference type="NCBI Taxonomy" id="1960308"/>
    <lineage>
        <taxon>Bacteria</taxon>
        <taxon>Bacillati</taxon>
        <taxon>Actinomycetota</taxon>
        <taxon>Actinomycetes</taxon>
        <taxon>Mycobacteriales</taxon>
        <taxon>Nocardiaceae</taxon>
        <taxon>Rhodococcus</taxon>
    </lineage>
</organism>
<dbReference type="EMBL" id="JBHUFB010000010">
    <property type="protein sequence ID" value="MFD1812804.1"/>
    <property type="molecule type" value="Genomic_DNA"/>
</dbReference>
<dbReference type="Proteomes" id="UP001597286">
    <property type="component" value="Unassembled WGS sequence"/>
</dbReference>
<dbReference type="GO" id="GO:0008168">
    <property type="term" value="F:methyltransferase activity"/>
    <property type="evidence" value="ECO:0007669"/>
    <property type="project" value="UniProtKB-KW"/>
</dbReference>
<sequence length="260" mass="28290">MPLWDGNEYAEVSALQRTLAGQALAGISLVGDERVLDIGCGDGLVTLELAARVPRGSVVGVDASPGMIETASHRPVPAGATARFQVADARDLPFAGDFDLVVSFNALHWVPEQERALRSLAHVLRPGGRAVLQMVCASDRPSVEDVEMEVAARPEWAPAFDGFTAPFVHPAPDEYEALAASAGLAVTGRRTWEVEWDFGSRWDFLRWCTVGSTDWTRRLEPDRVPRFMGDVVAAYEGSAGRPGLFRFSQMRIELVLPEDG</sequence>
<dbReference type="InterPro" id="IPR020803">
    <property type="entry name" value="MeTfrase_dom"/>
</dbReference>
<name>A0ABW4P4B8_9NOCA</name>
<feature type="domain" description="Polyketide synthase-like methyltransferase" evidence="3">
    <location>
        <begin position="6"/>
        <end position="257"/>
    </location>
</feature>
<keyword evidence="2" id="KW-0808">Transferase</keyword>
<dbReference type="CDD" id="cd02440">
    <property type="entry name" value="AdoMet_MTases"/>
    <property type="match status" value="1"/>
</dbReference>
<dbReference type="PANTHER" id="PTHR43861">
    <property type="entry name" value="TRANS-ACONITATE 2-METHYLTRANSFERASE-RELATED"/>
    <property type="match status" value="1"/>
</dbReference>
<dbReference type="PANTHER" id="PTHR43861:SF1">
    <property type="entry name" value="TRANS-ACONITATE 2-METHYLTRANSFERASE"/>
    <property type="match status" value="1"/>
</dbReference>
<evidence type="ECO:0000313" key="5">
    <source>
        <dbReference type="Proteomes" id="UP001597286"/>
    </source>
</evidence>
<dbReference type="RefSeq" id="WP_378485333.1">
    <property type="nucleotide sequence ID" value="NZ_JBHUFB010000010.1"/>
</dbReference>
<proteinExistence type="predicted"/>
<accession>A0ABW4P4B8</accession>
<dbReference type="SUPFAM" id="SSF53335">
    <property type="entry name" value="S-adenosyl-L-methionine-dependent methyltransferases"/>
    <property type="match status" value="1"/>
</dbReference>
<evidence type="ECO:0000259" key="3">
    <source>
        <dbReference type="SMART" id="SM00828"/>
    </source>
</evidence>
<dbReference type="GO" id="GO:0032259">
    <property type="term" value="P:methylation"/>
    <property type="evidence" value="ECO:0007669"/>
    <property type="project" value="UniProtKB-KW"/>
</dbReference>
<evidence type="ECO:0000256" key="1">
    <source>
        <dbReference type="ARBA" id="ARBA00022603"/>
    </source>
</evidence>
<gene>
    <name evidence="4" type="ORF">ACFSJG_11310</name>
</gene>
<evidence type="ECO:0000256" key="2">
    <source>
        <dbReference type="ARBA" id="ARBA00022679"/>
    </source>
</evidence>
<dbReference type="Gene3D" id="3.40.50.150">
    <property type="entry name" value="Vaccinia Virus protein VP39"/>
    <property type="match status" value="1"/>
</dbReference>
<evidence type="ECO:0000313" key="4">
    <source>
        <dbReference type="EMBL" id="MFD1812804.1"/>
    </source>
</evidence>
<dbReference type="InterPro" id="IPR041698">
    <property type="entry name" value="Methyltransf_25"/>
</dbReference>
<dbReference type="InterPro" id="IPR029063">
    <property type="entry name" value="SAM-dependent_MTases_sf"/>
</dbReference>
<protein>
    <submittedName>
        <fullName evidence="4">Class I SAM-dependent methyltransferase</fullName>
    </submittedName>
</protein>